<dbReference type="EMBL" id="RXIC02000021">
    <property type="protein sequence ID" value="KAB1218188.1"/>
    <property type="molecule type" value="Genomic_DNA"/>
</dbReference>
<sequence>MEGLIPMVYKVFKRNRVRRQYRSLSSGAAQSYNIADFYTDDQSHVYTVASTQKIGSFHMERNGHCRHKSVGDYDVGFASREETRMEAAPPASQQIVRFRSRRLFSCVTGGA</sequence>
<proteinExistence type="predicted"/>
<dbReference type="PANTHER" id="PTHR35485:SF4">
    <property type="entry name" value="EXPRESSED PROTEIN"/>
    <property type="match status" value="1"/>
</dbReference>
<reference evidence="1 2" key="1">
    <citation type="journal article" date="2019" name="Plant Biotechnol. J.">
        <title>The red bayberry genome and genetic basis of sex determination.</title>
        <authorList>
            <person name="Jia H.M."/>
            <person name="Jia H.J."/>
            <person name="Cai Q.L."/>
            <person name="Wang Y."/>
            <person name="Zhao H.B."/>
            <person name="Yang W.F."/>
            <person name="Wang G.Y."/>
            <person name="Li Y.H."/>
            <person name="Zhan D.L."/>
            <person name="Shen Y.T."/>
            <person name="Niu Q.F."/>
            <person name="Chang L."/>
            <person name="Qiu J."/>
            <person name="Zhao L."/>
            <person name="Xie H.B."/>
            <person name="Fu W.Y."/>
            <person name="Jin J."/>
            <person name="Li X.W."/>
            <person name="Jiao Y."/>
            <person name="Zhou C.C."/>
            <person name="Tu T."/>
            <person name="Chai C.Y."/>
            <person name="Gao J.L."/>
            <person name="Fan L.J."/>
            <person name="van de Weg E."/>
            <person name="Wang J.Y."/>
            <person name="Gao Z.S."/>
        </authorList>
    </citation>
    <scope>NUCLEOTIDE SEQUENCE [LARGE SCALE GENOMIC DNA]</scope>
    <source>
        <tissue evidence="1">Leaves</tissue>
    </source>
</reference>
<dbReference type="OrthoDB" id="650808at2759"/>
<keyword evidence="2" id="KW-1185">Reference proteome</keyword>
<name>A0A6A1W347_9ROSI</name>
<dbReference type="AlphaFoldDB" id="A0A6A1W347"/>
<gene>
    <name evidence="1" type="ORF">CJ030_MR3G026068</name>
</gene>
<protein>
    <submittedName>
        <fullName evidence="1">Uncharacterized protein</fullName>
    </submittedName>
</protein>
<evidence type="ECO:0000313" key="2">
    <source>
        <dbReference type="Proteomes" id="UP000516437"/>
    </source>
</evidence>
<accession>A0A6A1W347</accession>
<dbReference type="Proteomes" id="UP000516437">
    <property type="component" value="Chromosome 3"/>
</dbReference>
<comment type="caution">
    <text evidence="1">The sequence shown here is derived from an EMBL/GenBank/DDBJ whole genome shotgun (WGS) entry which is preliminary data.</text>
</comment>
<dbReference type="PANTHER" id="PTHR35485">
    <property type="entry name" value="OS01G0888900 PROTEIN"/>
    <property type="match status" value="1"/>
</dbReference>
<organism evidence="1 2">
    <name type="scientific">Morella rubra</name>
    <name type="common">Chinese bayberry</name>
    <dbReference type="NCBI Taxonomy" id="262757"/>
    <lineage>
        <taxon>Eukaryota</taxon>
        <taxon>Viridiplantae</taxon>
        <taxon>Streptophyta</taxon>
        <taxon>Embryophyta</taxon>
        <taxon>Tracheophyta</taxon>
        <taxon>Spermatophyta</taxon>
        <taxon>Magnoliopsida</taxon>
        <taxon>eudicotyledons</taxon>
        <taxon>Gunneridae</taxon>
        <taxon>Pentapetalae</taxon>
        <taxon>rosids</taxon>
        <taxon>fabids</taxon>
        <taxon>Fagales</taxon>
        <taxon>Myricaceae</taxon>
        <taxon>Morella</taxon>
    </lineage>
</organism>
<evidence type="ECO:0000313" key="1">
    <source>
        <dbReference type="EMBL" id="KAB1218188.1"/>
    </source>
</evidence>